<dbReference type="RefSeq" id="WP_203870739.1">
    <property type="nucleotide sequence ID" value="NZ_BONW01000044.1"/>
</dbReference>
<keyword evidence="1" id="KW-0472">Membrane</keyword>
<gene>
    <name evidence="2" type="ORF">Pen02_73230</name>
</gene>
<organism evidence="2 3">
    <name type="scientific">Plantactinospora endophytica</name>
    <dbReference type="NCBI Taxonomy" id="673535"/>
    <lineage>
        <taxon>Bacteria</taxon>
        <taxon>Bacillati</taxon>
        <taxon>Actinomycetota</taxon>
        <taxon>Actinomycetes</taxon>
        <taxon>Micromonosporales</taxon>
        <taxon>Micromonosporaceae</taxon>
        <taxon>Plantactinospora</taxon>
    </lineage>
</organism>
<keyword evidence="3" id="KW-1185">Reference proteome</keyword>
<accession>A0ABQ4EDR1</accession>
<sequence>MNRSTAARVLRAVWTLLRKATVYELGMWRSLFRWTTRRPTGPAGTVPFGYAGVVTPLLIVFIVVSAIEIPILDLILPWKIARIIAAVVGVYGLFWMIGLLASLRVHPHLLGDSGVRIRNGISLDLTLPWTAIETVRRRHRSLPSSRAVQVERTDTRVVLSVGVASQTSVDVLLREPTVLPVPKGTDDPVHELRLFVDDADGFVALARRHLSVGSAEQSVGT</sequence>
<dbReference type="Proteomes" id="UP000646749">
    <property type="component" value="Unassembled WGS sequence"/>
</dbReference>
<feature type="transmembrane region" description="Helical" evidence="1">
    <location>
        <begin position="48"/>
        <end position="71"/>
    </location>
</feature>
<protein>
    <recommendedName>
        <fullName evidence="4">PH domain-containing protein</fullName>
    </recommendedName>
</protein>
<feature type="transmembrane region" description="Helical" evidence="1">
    <location>
        <begin position="83"/>
        <end position="103"/>
    </location>
</feature>
<proteinExistence type="predicted"/>
<evidence type="ECO:0000313" key="2">
    <source>
        <dbReference type="EMBL" id="GIG92387.1"/>
    </source>
</evidence>
<reference evidence="2 3" key="1">
    <citation type="submission" date="2021-01" db="EMBL/GenBank/DDBJ databases">
        <title>Whole genome shotgun sequence of Plantactinospora endophytica NBRC 110450.</title>
        <authorList>
            <person name="Komaki H."/>
            <person name="Tamura T."/>
        </authorList>
    </citation>
    <scope>NUCLEOTIDE SEQUENCE [LARGE SCALE GENOMIC DNA]</scope>
    <source>
        <strain evidence="2 3">NBRC 110450</strain>
    </source>
</reference>
<evidence type="ECO:0000313" key="3">
    <source>
        <dbReference type="Proteomes" id="UP000646749"/>
    </source>
</evidence>
<name>A0ABQ4EDR1_9ACTN</name>
<keyword evidence="1" id="KW-1133">Transmembrane helix</keyword>
<comment type="caution">
    <text evidence="2">The sequence shown here is derived from an EMBL/GenBank/DDBJ whole genome shotgun (WGS) entry which is preliminary data.</text>
</comment>
<dbReference type="EMBL" id="BONW01000044">
    <property type="protein sequence ID" value="GIG92387.1"/>
    <property type="molecule type" value="Genomic_DNA"/>
</dbReference>
<evidence type="ECO:0000256" key="1">
    <source>
        <dbReference type="SAM" id="Phobius"/>
    </source>
</evidence>
<evidence type="ECO:0008006" key="4">
    <source>
        <dbReference type="Google" id="ProtNLM"/>
    </source>
</evidence>
<keyword evidence="1" id="KW-0812">Transmembrane</keyword>